<dbReference type="Pfam" id="PF13289">
    <property type="entry name" value="SIR2_2"/>
    <property type="match status" value="1"/>
</dbReference>
<accession>A0A2U1D7P1</accession>
<gene>
    <name evidence="1" type="ORF">C7384_10613</name>
</gene>
<comment type="caution">
    <text evidence="1">The sequence shown here is derived from an EMBL/GenBank/DDBJ whole genome shotgun (WGS) entry which is preliminary data.</text>
</comment>
<dbReference type="EMBL" id="QEKT01000006">
    <property type="protein sequence ID" value="PVY83703.1"/>
    <property type="molecule type" value="Genomic_DNA"/>
</dbReference>
<dbReference type="OrthoDB" id="5521101at2"/>
<reference evidence="1 2" key="1">
    <citation type="submission" date="2018-04" db="EMBL/GenBank/DDBJ databases">
        <title>Genomic Encyclopedia of Type Strains, Phase IV (KMG-IV): sequencing the most valuable type-strain genomes for metagenomic binning, comparative biology and taxonomic classification.</title>
        <authorList>
            <person name="Goeker M."/>
        </authorList>
    </citation>
    <scope>NUCLEOTIDE SEQUENCE [LARGE SCALE GENOMIC DNA]</scope>
    <source>
        <strain evidence="1 2">DSM 28795</strain>
    </source>
</reference>
<keyword evidence="2" id="KW-1185">Reference proteome</keyword>
<evidence type="ECO:0000313" key="2">
    <source>
        <dbReference type="Proteomes" id="UP000245433"/>
    </source>
</evidence>
<sequence length="529" mass="60690">MNFLENLVKENKYPIIFIGSGITKRYFENAPTWEDLLRTLLIKSGQEEDEYYAKFAELSSKYNQDSFKVLTELALIIEKDYNNSFWSKKISMDTLTLREAHEQEISPFRAAIAEIFSNLKPRSGVEDEVEDFSKMLSKARMIITTNYDNLIETSLQKNKININVHVGNGGLFDSSTSWNDLYKIHGSISEPNSIMITDKDYEKMKRSSVLVNAKILSSLTESPIIFLGYSLTDKNVQSLLSDFSDNLPYSIAQAANLVGVVEYKPGLSEITQVISQQSESKLYYTSITTDNFTSIYQQIYKVNQGYSPNEISKFKNAFKEIIATKGQEGNLDTVLTSFSDLNNLSEDIKNKNIVVAFGDKRVIVKIPTVIEYLLDYFFKENNYPIEAMLSCITNETKQSQLPVSKIYNSIQQSGYRKELVSNQERLDRNLQYKLNNPKDMNELTSKIQKIGVKTSHLLDNLNTDDPMEIFTCANTEVPFGVKISYISLHINNFNREKLDAFMKYILKDYLGTNHLTTNIRRMFLAYDFL</sequence>
<dbReference type="AlphaFoldDB" id="A0A2U1D7P1"/>
<evidence type="ECO:0000313" key="1">
    <source>
        <dbReference type="EMBL" id="PVY83703.1"/>
    </source>
</evidence>
<dbReference type="RefSeq" id="WP_089938865.1">
    <property type="nucleotide sequence ID" value="NZ_CAKOEX010000005.1"/>
</dbReference>
<proteinExistence type="predicted"/>
<name>A0A2U1D7P1_9LACO</name>
<organism evidence="1 2">
    <name type="scientific">Convivina intestini</name>
    <dbReference type="NCBI Taxonomy" id="1505726"/>
    <lineage>
        <taxon>Bacteria</taxon>
        <taxon>Bacillati</taxon>
        <taxon>Bacillota</taxon>
        <taxon>Bacilli</taxon>
        <taxon>Lactobacillales</taxon>
        <taxon>Lactobacillaceae</taxon>
        <taxon>Convivina</taxon>
    </lineage>
</organism>
<dbReference type="Proteomes" id="UP000245433">
    <property type="component" value="Unassembled WGS sequence"/>
</dbReference>
<dbReference type="InterPro" id="IPR011202">
    <property type="entry name" value="UCP014677"/>
</dbReference>
<dbReference type="PIRSF" id="PIRSF014677">
    <property type="entry name" value="UCP014677"/>
    <property type="match status" value="1"/>
</dbReference>
<protein>
    <submittedName>
        <fullName evidence="1">SIR2-like protein</fullName>
    </submittedName>
</protein>